<comment type="caution">
    <text evidence="3">The sequence shown here is derived from an EMBL/GenBank/DDBJ whole genome shotgun (WGS) entry which is preliminary data.</text>
</comment>
<gene>
    <name evidence="3" type="ORF">Mgra_00002149</name>
</gene>
<sequence length="56" mass="6286">MDMIAYLIFAIFCAVAGYFVGSYMRKLQLKSGVKKSKSKVGRSHSTDSAHSTKKRR</sequence>
<keyword evidence="2" id="KW-0472">Membrane</keyword>
<protein>
    <submittedName>
        <fullName evidence="3">Uncharacterized protein</fullName>
    </submittedName>
</protein>
<feature type="compositionally biased region" description="Basic residues" evidence="1">
    <location>
        <begin position="32"/>
        <end position="42"/>
    </location>
</feature>
<reference evidence="3" key="1">
    <citation type="journal article" date="2020" name="Ecol. Evol.">
        <title>Genome structure and content of the rice root-knot nematode (Meloidogyne graminicola).</title>
        <authorList>
            <person name="Phan N.T."/>
            <person name="Danchin E.G.J."/>
            <person name="Klopp C."/>
            <person name="Perfus-Barbeoch L."/>
            <person name="Kozlowski D.K."/>
            <person name="Koutsovoulos G.D."/>
            <person name="Lopez-Roques C."/>
            <person name="Bouchez O."/>
            <person name="Zahm M."/>
            <person name="Besnard G."/>
            <person name="Bellafiore S."/>
        </authorList>
    </citation>
    <scope>NUCLEOTIDE SEQUENCE</scope>
    <source>
        <strain evidence="3">VN-18</strain>
    </source>
</reference>
<accession>A0A8S9ZYY0</accession>
<evidence type="ECO:0000256" key="1">
    <source>
        <dbReference type="SAM" id="MobiDB-lite"/>
    </source>
</evidence>
<keyword evidence="4" id="KW-1185">Reference proteome</keyword>
<proteinExistence type="predicted"/>
<dbReference type="Proteomes" id="UP000605970">
    <property type="component" value="Unassembled WGS sequence"/>
</dbReference>
<evidence type="ECO:0000313" key="3">
    <source>
        <dbReference type="EMBL" id="KAF7638470.1"/>
    </source>
</evidence>
<evidence type="ECO:0000256" key="2">
    <source>
        <dbReference type="SAM" id="Phobius"/>
    </source>
</evidence>
<organism evidence="3 4">
    <name type="scientific">Meloidogyne graminicola</name>
    <dbReference type="NCBI Taxonomy" id="189291"/>
    <lineage>
        <taxon>Eukaryota</taxon>
        <taxon>Metazoa</taxon>
        <taxon>Ecdysozoa</taxon>
        <taxon>Nematoda</taxon>
        <taxon>Chromadorea</taxon>
        <taxon>Rhabditida</taxon>
        <taxon>Tylenchina</taxon>
        <taxon>Tylenchomorpha</taxon>
        <taxon>Tylenchoidea</taxon>
        <taxon>Meloidogynidae</taxon>
        <taxon>Meloidogyninae</taxon>
        <taxon>Meloidogyne</taxon>
    </lineage>
</organism>
<dbReference type="AlphaFoldDB" id="A0A8S9ZYY0"/>
<feature type="region of interest" description="Disordered" evidence="1">
    <location>
        <begin position="31"/>
        <end position="56"/>
    </location>
</feature>
<feature type="transmembrane region" description="Helical" evidence="2">
    <location>
        <begin position="6"/>
        <end position="24"/>
    </location>
</feature>
<dbReference type="EMBL" id="JABEBT010000012">
    <property type="protein sequence ID" value="KAF7638470.1"/>
    <property type="molecule type" value="Genomic_DNA"/>
</dbReference>
<keyword evidence="2" id="KW-1133">Transmembrane helix</keyword>
<evidence type="ECO:0000313" key="4">
    <source>
        <dbReference type="Proteomes" id="UP000605970"/>
    </source>
</evidence>
<name>A0A8S9ZYY0_9BILA</name>
<keyword evidence="2" id="KW-0812">Transmembrane</keyword>